<dbReference type="GO" id="GO:0008360">
    <property type="term" value="P:regulation of cell shape"/>
    <property type="evidence" value="ECO:0007669"/>
    <property type="project" value="UniProtKB-KW"/>
</dbReference>
<evidence type="ECO:0000256" key="1">
    <source>
        <dbReference type="ARBA" id="ARBA00001602"/>
    </source>
</evidence>
<evidence type="ECO:0000256" key="3">
    <source>
        <dbReference type="ARBA" id="ARBA00022960"/>
    </source>
</evidence>
<feature type="binding site" evidence="7">
    <location>
        <begin position="30"/>
        <end position="31"/>
    </location>
    <ligand>
        <name>substrate</name>
    </ligand>
</feature>
<feature type="binding site" evidence="7">
    <location>
        <begin position="207"/>
        <end position="208"/>
    </location>
    <ligand>
        <name>substrate</name>
    </ligand>
</feature>
<protein>
    <recommendedName>
        <fullName evidence="2 7">Glutamate racemase</fullName>
        <ecNumber evidence="2 7">5.1.1.3</ecNumber>
    </recommendedName>
</protein>
<feature type="active site" description="Proton donor/acceptor" evidence="7">
    <location>
        <position position="206"/>
    </location>
</feature>
<dbReference type="EC" id="5.1.1.3" evidence="2 7"/>
<dbReference type="GO" id="GO:0071555">
    <property type="term" value="P:cell wall organization"/>
    <property type="evidence" value="ECO:0007669"/>
    <property type="project" value="UniProtKB-KW"/>
</dbReference>
<feature type="active site" description="Proton donor/acceptor" evidence="7">
    <location>
        <position position="94"/>
    </location>
</feature>
<comment type="catalytic activity">
    <reaction evidence="1 7">
        <text>L-glutamate = D-glutamate</text>
        <dbReference type="Rhea" id="RHEA:12813"/>
        <dbReference type="ChEBI" id="CHEBI:29985"/>
        <dbReference type="ChEBI" id="CHEBI:29986"/>
        <dbReference type="EC" id="5.1.1.3"/>
    </reaction>
</comment>
<dbReference type="UniPathway" id="UPA00219"/>
<dbReference type="InterPro" id="IPR004391">
    <property type="entry name" value="Glu_race"/>
</dbReference>
<evidence type="ECO:0000313" key="9">
    <source>
        <dbReference type="Proteomes" id="UP000296144"/>
    </source>
</evidence>
<dbReference type="Pfam" id="PF01177">
    <property type="entry name" value="Asp_Glu_race"/>
    <property type="match status" value="1"/>
</dbReference>
<comment type="caution">
    <text evidence="8">The sequence shown here is derived from an EMBL/GenBank/DDBJ whole genome shotgun (WGS) entry which is preliminary data.</text>
</comment>
<dbReference type="NCBIfam" id="TIGR00067">
    <property type="entry name" value="glut_race"/>
    <property type="match status" value="1"/>
</dbReference>
<gene>
    <name evidence="7 8" type="primary">murI</name>
    <name evidence="8" type="ORF">CRV10_01585</name>
</gene>
<comment type="function">
    <text evidence="7">Provides the (R)-glutamate required for cell wall biosynthesis.</text>
</comment>
<dbReference type="SUPFAM" id="SSF53681">
    <property type="entry name" value="Aspartate/glutamate racemase"/>
    <property type="match status" value="2"/>
</dbReference>
<evidence type="ECO:0000256" key="2">
    <source>
        <dbReference type="ARBA" id="ARBA00013090"/>
    </source>
</evidence>
<evidence type="ECO:0000256" key="6">
    <source>
        <dbReference type="ARBA" id="ARBA00023316"/>
    </source>
</evidence>
<name>A0A2P5SX71_9GAMM</name>
<reference evidence="8 9" key="1">
    <citation type="journal article" date="2018" name="Genome Biol. Evol.">
        <title>Cladogenesis and Genomic Streamlining in Extracellular Endosymbionts of Tropical Stink Bugs.</title>
        <authorList>
            <person name="Otero-Bravo A."/>
            <person name="Goffredi S."/>
            <person name="Sabree Z.L."/>
        </authorList>
    </citation>
    <scope>NUCLEOTIDE SEQUENCE [LARGE SCALE GENOMIC DNA]</scope>
    <source>
        <strain evidence="8 9">SoEL</strain>
    </source>
</reference>
<keyword evidence="3 7" id="KW-0133">Cell shape</keyword>
<dbReference type="InterPro" id="IPR001920">
    <property type="entry name" value="Asp/Glu_race"/>
</dbReference>
<dbReference type="Proteomes" id="UP000296144">
    <property type="component" value="Unassembled WGS sequence"/>
</dbReference>
<accession>A0A2P5SX71</accession>
<feature type="binding site" evidence="7">
    <location>
        <begin position="95"/>
        <end position="96"/>
    </location>
    <ligand>
        <name>substrate</name>
    </ligand>
</feature>
<dbReference type="HAMAP" id="MF_00258">
    <property type="entry name" value="Glu_racemase"/>
    <property type="match status" value="1"/>
</dbReference>
<dbReference type="PANTHER" id="PTHR21198:SF2">
    <property type="entry name" value="GLUTAMATE RACEMASE"/>
    <property type="match status" value="1"/>
</dbReference>
<organism evidence="8 9">
    <name type="scientific">Candidatus Pantoea edessiphila</name>
    <dbReference type="NCBI Taxonomy" id="2044610"/>
    <lineage>
        <taxon>Bacteria</taxon>
        <taxon>Pseudomonadati</taxon>
        <taxon>Pseudomonadota</taxon>
        <taxon>Gammaproteobacteria</taxon>
        <taxon>Enterobacterales</taxon>
        <taxon>Erwiniaceae</taxon>
        <taxon>Pantoea</taxon>
    </lineage>
</organism>
<evidence type="ECO:0000256" key="4">
    <source>
        <dbReference type="ARBA" id="ARBA00022984"/>
    </source>
</evidence>
<evidence type="ECO:0000256" key="5">
    <source>
        <dbReference type="ARBA" id="ARBA00023235"/>
    </source>
</evidence>
<dbReference type="GO" id="GO:0009252">
    <property type="term" value="P:peptidoglycan biosynthetic process"/>
    <property type="evidence" value="ECO:0007669"/>
    <property type="project" value="UniProtKB-UniRule"/>
</dbReference>
<evidence type="ECO:0000256" key="7">
    <source>
        <dbReference type="HAMAP-Rule" id="MF_00258"/>
    </source>
</evidence>
<dbReference type="AlphaFoldDB" id="A0A2P5SX71"/>
<dbReference type="GO" id="GO:0008881">
    <property type="term" value="F:glutamate racemase activity"/>
    <property type="evidence" value="ECO:0007669"/>
    <property type="project" value="UniProtKB-UniRule"/>
</dbReference>
<sequence length="286" mass="32979">MELVDMYFIQDKISTKKIYNSSKPIILILDSGIGGISIYTEIQKKFPNINYIYVFDNAGFPYGNKHEIFIIKRIFNIFKQISSKYSISLAIIACNTASIISLIKLRKHYIFPIIGLVPAIECSISRTRNGIVGLLATCNTIRSAYIRQLILQYSNKYKIITISSNRLVNISESKFIGKKIFLEEIHYVIKPWLNLLEIPDTIVLGCTHFISLRDELQQIFPKNTCLIDFNKDILYRINQILNYKFHRAKSSEENIVFCTCINSKAIQISLLLKRLGFTVFKKLVLT</sequence>
<dbReference type="InterPro" id="IPR018187">
    <property type="entry name" value="Asp/Glu_racemase_AS_1"/>
</dbReference>
<evidence type="ECO:0000313" key="8">
    <source>
        <dbReference type="EMBL" id="PPI86925.1"/>
    </source>
</evidence>
<proteinExistence type="inferred from homology"/>
<dbReference type="InterPro" id="IPR015942">
    <property type="entry name" value="Asp/Glu/hydantoin_racemase"/>
</dbReference>
<dbReference type="Gene3D" id="3.40.50.1860">
    <property type="match status" value="2"/>
</dbReference>
<keyword evidence="6 7" id="KW-0961">Cell wall biogenesis/degradation</keyword>
<comment type="similarity">
    <text evidence="7">Belongs to the aspartate/glutamate racemases family.</text>
</comment>
<feature type="binding site" evidence="7">
    <location>
        <begin position="62"/>
        <end position="63"/>
    </location>
    <ligand>
        <name>substrate</name>
    </ligand>
</feature>
<keyword evidence="9" id="KW-1185">Reference proteome</keyword>
<dbReference type="EMBL" id="PDKU01000001">
    <property type="protein sequence ID" value="PPI86925.1"/>
    <property type="molecule type" value="Genomic_DNA"/>
</dbReference>
<dbReference type="PROSITE" id="PS00923">
    <property type="entry name" value="ASP_GLU_RACEMASE_1"/>
    <property type="match status" value="1"/>
</dbReference>
<keyword evidence="4 7" id="KW-0573">Peptidoglycan synthesis</keyword>
<comment type="pathway">
    <text evidence="7">Cell wall biogenesis; peptidoglycan biosynthesis.</text>
</comment>
<dbReference type="PANTHER" id="PTHR21198">
    <property type="entry name" value="GLUTAMATE RACEMASE"/>
    <property type="match status" value="1"/>
</dbReference>
<keyword evidence="5 7" id="KW-0413">Isomerase</keyword>